<name>A0A1G2I5F8_9BACT</name>
<gene>
    <name evidence="1" type="ORF">A2904_01300</name>
</gene>
<comment type="caution">
    <text evidence="1">The sequence shown here is derived from an EMBL/GenBank/DDBJ whole genome shotgun (WGS) entry which is preliminary data.</text>
</comment>
<evidence type="ECO:0000313" key="1">
    <source>
        <dbReference type="EMBL" id="OGZ70036.1"/>
    </source>
</evidence>
<evidence type="ECO:0000313" key="2">
    <source>
        <dbReference type="Proteomes" id="UP000176308"/>
    </source>
</evidence>
<dbReference type="EMBL" id="MHOX01000037">
    <property type="protein sequence ID" value="OGZ70036.1"/>
    <property type="molecule type" value="Genomic_DNA"/>
</dbReference>
<dbReference type="AlphaFoldDB" id="A0A1G2I5F8"/>
<accession>A0A1G2I5F8</accession>
<sequence length="143" mass="15544">MYNPNDIDINLESFELKKKVFPSGKESNLVSSGSFSGTILAHRFFLIVPPQNSDGTENYTGLATPDLRYSGTTFAIASNNTVLIYNKEGVLLDKVGFGTAQDFETMPIANPTTGKSIERKILGQDTDDNSADFIISDMPTPGQ</sequence>
<proteinExistence type="predicted"/>
<organism evidence="1 2">
    <name type="scientific">Candidatus Staskawiczbacteria bacterium RIFCSPLOWO2_01_FULL_33_9</name>
    <dbReference type="NCBI Taxonomy" id="1802211"/>
    <lineage>
        <taxon>Bacteria</taxon>
        <taxon>Candidatus Staskawicziibacteriota</taxon>
    </lineage>
</organism>
<dbReference type="Proteomes" id="UP000176308">
    <property type="component" value="Unassembled WGS sequence"/>
</dbReference>
<reference evidence="1 2" key="1">
    <citation type="journal article" date="2016" name="Nat. Commun.">
        <title>Thousands of microbial genomes shed light on interconnected biogeochemical processes in an aquifer system.</title>
        <authorList>
            <person name="Anantharaman K."/>
            <person name="Brown C.T."/>
            <person name="Hug L.A."/>
            <person name="Sharon I."/>
            <person name="Castelle C.J."/>
            <person name="Probst A.J."/>
            <person name="Thomas B.C."/>
            <person name="Singh A."/>
            <person name="Wilkins M.J."/>
            <person name="Karaoz U."/>
            <person name="Brodie E.L."/>
            <person name="Williams K.H."/>
            <person name="Hubbard S.S."/>
            <person name="Banfield J.F."/>
        </authorList>
    </citation>
    <scope>NUCLEOTIDE SEQUENCE [LARGE SCALE GENOMIC DNA]</scope>
</reference>
<protein>
    <submittedName>
        <fullName evidence="1">Uncharacterized protein</fullName>
    </submittedName>
</protein>